<keyword evidence="4 6" id="KW-1133">Transmembrane helix</keyword>
<feature type="transmembrane region" description="Helical" evidence="6">
    <location>
        <begin position="475"/>
        <end position="493"/>
    </location>
</feature>
<comment type="caution">
    <text evidence="8">The sequence shown here is derived from an EMBL/GenBank/DDBJ whole genome shotgun (WGS) entry which is preliminary data.</text>
</comment>
<keyword evidence="9" id="KW-1185">Reference proteome</keyword>
<feature type="domain" description="ResB-like" evidence="7">
    <location>
        <begin position="67"/>
        <end position="524"/>
    </location>
</feature>
<dbReference type="InterPro" id="IPR007816">
    <property type="entry name" value="ResB-like_domain"/>
</dbReference>
<name>A0A3M8B528_9BACL</name>
<dbReference type="EMBL" id="RHHS01000020">
    <property type="protein sequence ID" value="RNB57935.1"/>
    <property type="molecule type" value="Genomic_DNA"/>
</dbReference>
<dbReference type="OrthoDB" id="9770923at2"/>
<evidence type="ECO:0000313" key="8">
    <source>
        <dbReference type="EMBL" id="RNB57935.1"/>
    </source>
</evidence>
<evidence type="ECO:0000256" key="5">
    <source>
        <dbReference type="ARBA" id="ARBA00023136"/>
    </source>
</evidence>
<evidence type="ECO:0000256" key="3">
    <source>
        <dbReference type="ARBA" id="ARBA00022748"/>
    </source>
</evidence>
<dbReference type="AlphaFoldDB" id="A0A3M8B528"/>
<reference evidence="8 9" key="1">
    <citation type="submission" date="2018-10" db="EMBL/GenBank/DDBJ databases">
        <title>Phylogenomics of Brevibacillus.</title>
        <authorList>
            <person name="Dunlap C."/>
        </authorList>
    </citation>
    <scope>NUCLEOTIDE SEQUENCE [LARGE SCALE GENOMIC DNA]</scope>
    <source>
        <strain evidence="8 9">DSM 100115</strain>
    </source>
</reference>
<comment type="subcellular location">
    <subcellularLocation>
        <location evidence="1">Membrane</location>
        <topology evidence="1">Multi-pass membrane protein</topology>
    </subcellularLocation>
</comment>
<evidence type="ECO:0000256" key="4">
    <source>
        <dbReference type="ARBA" id="ARBA00022989"/>
    </source>
</evidence>
<protein>
    <submittedName>
        <fullName evidence="8">Cytochrome c biogenesis protein ResB</fullName>
    </submittedName>
</protein>
<accession>A0A3M8B528</accession>
<feature type="transmembrane region" description="Helical" evidence="6">
    <location>
        <begin position="69"/>
        <end position="87"/>
    </location>
</feature>
<keyword evidence="5 6" id="KW-0472">Membrane</keyword>
<dbReference type="GO" id="GO:0016020">
    <property type="term" value="C:membrane"/>
    <property type="evidence" value="ECO:0007669"/>
    <property type="project" value="UniProtKB-SubCell"/>
</dbReference>
<dbReference type="GO" id="GO:0017004">
    <property type="term" value="P:cytochrome complex assembly"/>
    <property type="evidence" value="ECO:0007669"/>
    <property type="project" value="UniProtKB-KW"/>
</dbReference>
<evidence type="ECO:0000256" key="6">
    <source>
        <dbReference type="SAM" id="Phobius"/>
    </source>
</evidence>
<dbReference type="Proteomes" id="UP000268829">
    <property type="component" value="Unassembled WGS sequence"/>
</dbReference>
<keyword evidence="2 6" id="KW-0812">Transmembrane</keyword>
<proteinExistence type="predicted"/>
<evidence type="ECO:0000256" key="1">
    <source>
        <dbReference type="ARBA" id="ARBA00004141"/>
    </source>
</evidence>
<evidence type="ECO:0000259" key="7">
    <source>
        <dbReference type="Pfam" id="PF05140"/>
    </source>
</evidence>
<gene>
    <name evidence="8" type="ORF">EDM57_09490</name>
</gene>
<keyword evidence="3" id="KW-0201">Cytochrome c-type biogenesis</keyword>
<dbReference type="InterPro" id="IPR023494">
    <property type="entry name" value="Cyt_c_bgen_Ccs1/CcsB/ResB"/>
</dbReference>
<evidence type="ECO:0000313" key="9">
    <source>
        <dbReference type="Proteomes" id="UP000268829"/>
    </source>
</evidence>
<dbReference type="PANTHER" id="PTHR31566:SF0">
    <property type="entry name" value="CYTOCHROME C BIOGENESIS PROTEIN CCS1, CHLOROPLASTIC"/>
    <property type="match status" value="1"/>
</dbReference>
<dbReference type="RefSeq" id="WP_122904523.1">
    <property type="nucleotide sequence ID" value="NZ_RHHS01000020.1"/>
</dbReference>
<dbReference type="PANTHER" id="PTHR31566">
    <property type="entry name" value="CYTOCHROME C BIOGENESIS PROTEIN CCS1, CHLOROPLASTIC"/>
    <property type="match status" value="1"/>
</dbReference>
<dbReference type="Pfam" id="PF05140">
    <property type="entry name" value="ResB"/>
    <property type="match status" value="1"/>
</dbReference>
<feature type="transmembrane region" description="Helical" evidence="6">
    <location>
        <begin position="222"/>
        <end position="240"/>
    </location>
</feature>
<evidence type="ECO:0000256" key="2">
    <source>
        <dbReference type="ARBA" id="ARBA00022692"/>
    </source>
</evidence>
<sequence>MDQRKCECGHANPFGTLLCESCGKLLDTNQSIQQPQFPDIRYEGMARRSQTFASTPINLVWNFFSSVKVAIYIILVILVASAIGTIFPQQMYIPVPVPTEADVARFYSETYGIWGQLFYRLGLHNLYSSWWFVTLLVMLGTSLIICSLDRVIPLYKALNKPRVNQHLSFLKGQKLFGETNFDGTADSRALLERSEKLLKKKGYRIFQSGEAILAEKGRFSRWGPYVNHIGLIIFLIGVLMRNIPGFYLDTYVWVREGETVALPDTPYYIKNLGYKTEYWKEEEMAEKLDLKGGTIPKNYQTDAVLYLNKNTELPGANPDLVEIQRGPIVVNHPMKYDDISLYQSGVQEMELGALNFSLIDKQAGNKKLGTIKLDLYEPKPEQLVTDGVKVRVLDYFPNFYLDNNGKPATKSNLPKNPMFAIEVQSVKENIREKMAYLSGQVILKDKNGRFGLEIEMPDFVDISGIMVRKDRAVPLIYFGAFIFMVGVVMGFFWQHRRIWIQLGDGHLYLAGHTNKNWFGMRREVQAFMEEMKLSISLEDKTKM</sequence>
<organism evidence="8 9">
    <name type="scientific">Brevibacillus gelatini</name>
    <dbReference type="NCBI Taxonomy" id="1655277"/>
    <lineage>
        <taxon>Bacteria</taxon>
        <taxon>Bacillati</taxon>
        <taxon>Bacillota</taxon>
        <taxon>Bacilli</taxon>
        <taxon>Bacillales</taxon>
        <taxon>Paenibacillaceae</taxon>
        <taxon>Brevibacillus</taxon>
    </lineage>
</organism>
<feature type="transmembrane region" description="Helical" evidence="6">
    <location>
        <begin position="130"/>
        <end position="152"/>
    </location>
</feature>